<sequence length="231" mass="25106">MKKSIFLQAVIVSLLAVAAGCMTTGTRRGQAVAPADYDETIRVACVGDSITFGAGIKDRKNDNYPVVLGRSLGERFEVRNFGVSGATLLKAGDFSYWKTPAFKAATEFDPHVVVIKLGTNDTKPQNWKHADEYAADYEAMIDHFAALPAKPKIWLCSPAPVYQTRWGINEKSVIEGVIPKVQALARRKGLPVIDLYSVLSGKQEMFPDKIHPNAAGAKLMAEAVEAAILGR</sequence>
<evidence type="ECO:0000259" key="1">
    <source>
        <dbReference type="Pfam" id="PF13472"/>
    </source>
</evidence>
<dbReference type="EMBL" id="UINC01011558">
    <property type="protein sequence ID" value="SVA50935.1"/>
    <property type="molecule type" value="Genomic_DNA"/>
</dbReference>
<reference evidence="2" key="1">
    <citation type="submission" date="2018-05" db="EMBL/GenBank/DDBJ databases">
        <authorList>
            <person name="Lanie J.A."/>
            <person name="Ng W.-L."/>
            <person name="Kazmierczak K.M."/>
            <person name="Andrzejewski T.M."/>
            <person name="Davidsen T.M."/>
            <person name="Wayne K.J."/>
            <person name="Tettelin H."/>
            <person name="Glass J.I."/>
            <person name="Rusch D."/>
            <person name="Podicherti R."/>
            <person name="Tsui H.-C.T."/>
            <person name="Winkler M.E."/>
        </authorList>
    </citation>
    <scope>NUCLEOTIDE SEQUENCE</scope>
</reference>
<gene>
    <name evidence="2" type="ORF">METZ01_LOCUS103789</name>
</gene>
<dbReference type="InterPro" id="IPR036514">
    <property type="entry name" value="SGNH_hydro_sf"/>
</dbReference>
<feature type="domain" description="SGNH hydrolase-type esterase" evidence="1">
    <location>
        <begin position="45"/>
        <end position="218"/>
    </location>
</feature>
<dbReference type="PROSITE" id="PS51257">
    <property type="entry name" value="PROKAR_LIPOPROTEIN"/>
    <property type="match status" value="1"/>
</dbReference>
<dbReference type="PANTHER" id="PTHR30383:SF5">
    <property type="entry name" value="SGNH HYDROLASE-TYPE ESTERASE DOMAIN-CONTAINING PROTEIN"/>
    <property type="match status" value="1"/>
</dbReference>
<dbReference type="InterPro" id="IPR013830">
    <property type="entry name" value="SGNH_hydro"/>
</dbReference>
<dbReference type="Gene3D" id="3.40.50.1110">
    <property type="entry name" value="SGNH hydrolase"/>
    <property type="match status" value="1"/>
</dbReference>
<dbReference type="GO" id="GO:0004622">
    <property type="term" value="F:phosphatidylcholine lysophospholipase activity"/>
    <property type="evidence" value="ECO:0007669"/>
    <property type="project" value="TreeGrafter"/>
</dbReference>
<proteinExistence type="predicted"/>
<name>A0A381WEM4_9ZZZZ</name>
<dbReference type="InterPro" id="IPR051532">
    <property type="entry name" value="Ester_Hydrolysis_Enzymes"/>
</dbReference>
<dbReference type="PANTHER" id="PTHR30383">
    <property type="entry name" value="THIOESTERASE 1/PROTEASE 1/LYSOPHOSPHOLIPASE L1"/>
    <property type="match status" value="1"/>
</dbReference>
<organism evidence="2">
    <name type="scientific">marine metagenome</name>
    <dbReference type="NCBI Taxonomy" id="408172"/>
    <lineage>
        <taxon>unclassified sequences</taxon>
        <taxon>metagenomes</taxon>
        <taxon>ecological metagenomes</taxon>
    </lineage>
</organism>
<evidence type="ECO:0000313" key="2">
    <source>
        <dbReference type="EMBL" id="SVA50935.1"/>
    </source>
</evidence>
<dbReference type="SUPFAM" id="SSF52266">
    <property type="entry name" value="SGNH hydrolase"/>
    <property type="match status" value="1"/>
</dbReference>
<protein>
    <recommendedName>
        <fullName evidence="1">SGNH hydrolase-type esterase domain-containing protein</fullName>
    </recommendedName>
</protein>
<dbReference type="Pfam" id="PF13472">
    <property type="entry name" value="Lipase_GDSL_2"/>
    <property type="match status" value="1"/>
</dbReference>
<dbReference type="AlphaFoldDB" id="A0A381WEM4"/>
<accession>A0A381WEM4</accession>